<dbReference type="OrthoDB" id="6385145at2"/>
<evidence type="ECO:0000313" key="2">
    <source>
        <dbReference type="Proteomes" id="UP000238442"/>
    </source>
</evidence>
<dbReference type="EMBL" id="CP027062">
    <property type="protein sequence ID" value="AVI50479.1"/>
    <property type="molecule type" value="Genomic_DNA"/>
</dbReference>
<proteinExistence type="predicted"/>
<dbReference type="KEGG" id="aue:C5O00_04580"/>
<dbReference type="InterPro" id="IPR027056">
    <property type="entry name" value="Gluconate_2DH_su3"/>
</dbReference>
<reference evidence="1 2" key="1">
    <citation type="submission" date="2018-02" db="EMBL/GenBank/DDBJ databases">
        <title>Genomic analysis of the strain RR4-38 isolated from a seawater recirculating aquaculture system.</title>
        <authorList>
            <person name="Kim Y.-S."/>
            <person name="Jang Y.H."/>
            <person name="Kim K.-H."/>
        </authorList>
    </citation>
    <scope>NUCLEOTIDE SEQUENCE [LARGE SCALE GENOMIC DNA]</scope>
    <source>
        <strain evidence="1 2">RR4-38</strain>
    </source>
</reference>
<keyword evidence="2" id="KW-1185">Reference proteome</keyword>
<gene>
    <name evidence="1" type="ORF">C5O00_04580</name>
</gene>
<evidence type="ECO:0000313" key="1">
    <source>
        <dbReference type="EMBL" id="AVI50479.1"/>
    </source>
</evidence>
<name>A0A2S0HUY4_9FLAO</name>
<evidence type="ECO:0008006" key="3">
    <source>
        <dbReference type="Google" id="ProtNLM"/>
    </source>
</evidence>
<organism evidence="1 2">
    <name type="scientific">Pukyongia salina</name>
    <dbReference type="NCBI Taxonomy" id="2094025"/>
    <lineage>
        <taxon>Bacteria</taxon>
        <taxon>Pseudomonadati</taxon>
        <taxon>Bacteroidota</taxon>
        <taxon>Flavobacteriia</taxon>
        <taxon>Flavobacteriales</taxon>
        <taxon>Flavobacteriaceae</taxon>
        <taxon>Pukyongia</taxon>
    </lineage>
</organism>
<protein>
    <recommendedName>
        <fullName evidence="3">Gluconate 2-dehydrogenase subunit 3</fullName>
    </recommendedName>
</protein>
<dbReference type="PROSITE" id="PS51257">
    <property type="entry name" value="PROKAR_LIPOPROTEIN"/>
    <property type="match status" value="1"/>
</dbReference>
<accession>A0A2S0HUY4</accession>
<dbReference type="Proteomes" id="UP000238442">
    <property type="component" value="Chromosome"/>
</dbReference>
<sequence length="227" mass="25150">MDRRQALRNIGFGAGVMVATPTVISLLQSCKTEADKPAYVPVFTTAGEFHALTTMVDLMIPSDETVPGAVDVGVPQFIDSYWQEVTPTTQGKIWAERYEPLQANIKTFLKLLADEFRTTFNKELEDGEATEYDQILAKYLKSSEEEQRAKYIKMSEFYEAYDADPTTSPDPDAAVFSLVAGIRGMSIWAWKSSEEIGKNVLWYDPVPGQQKGCIPLSEAGNGNAMAL</sequence>
<dbReference type="AlphaFoldDB" id="A0A2S0HUY4"/>
<dbReference type="Pfam" id="PF13618">
    <property type="entry name" value="Gluconate_2-dh3"/>
    <property type="match status" value="1"/>
</dbReference>
<dbReference type="RefSeq" id="WP_105215352.1">
    <property type="nucleotide sequence ID" value="NZ_CP027062.1"/>
</dbReference>